<evidence type="ECO:0000256" key="2">
    <source>
        <dbReference type="SAM" id="MobiDB-lite"/>
    </source>
</evidence>
<evidence type="ECO:0000313" key="4">
    <source>
        <dbReference type="Proteomes" id="UP000039865"/>
    </source>
</evidence>
<dbReference type="EMBL" id="CCKQ01016068">
    <property type="protein sequence ID" value="CDW87931.1"/>
    <property type="molecule type" value="Genomic_DNA"/>
</dbReference>
<evidence type="ECO:0000256" key="1">
    <source>
        <dbReference type="SAM" id="Coils"/>
    </source>
</evidence>
<dbReference type="AlphaFoldDB" id="A0A078B0V1"/>
<feature type="region of interest" description="Disordered" evidence="2">
    <location>
        <begin position="294"/>
        <end position="315"/>
    </location>
</feature>
<feature type="region of interest" description="Disordered" evidence="2">
    <location>
        <begin position="342"/>
        <end position="367"/>
    </location>
</feature>
<dbReference type="InParanoid" id="A0A078B0V1"/>
<name>A0A078B0V1_STYLE</name>
<feature type="compositionally biased region" description="Polar residues" evidence="2">
    <location>
        <begin position="23"/>
        <end position="33"/>
    </location>
</feature>
<dbReference type="Proteomes" id="UP000039865">
    <property type="component" value="Unassembled WGS sequence"/>
</dbReference>
<sequence length="445" mass="51151">MSQQKSQQLTLGQSALAGFYGSDFQTRRSQNSNEKYRRGIDSAHKKSSAPMSPIANNEKAKRLFPSKEKINQYKGNLASKATQELDFHHSKFEIMKMNILNLTDRERFQHKNLKGLIGYAKKLTQELEDYRIKVKMAEKIIQDLKSTGNESLDSLLHMLNGYQAKYNQVKHEIEKLKQLVMLKDDEILQLDEDIGDLSSFVSTAKAKLEDKIDDLLHTLEENKRMIRRQDKIIVDLQQKNEVSQLNIAETAEEAQRRGKEKNKLQLKLKELEDQKSNIQDSIHNIESKIGTFRTQYGNSQNSSHPYQTNANQESQNYLQQHSIQWKDVPVIKGSTAIVRDNTTSSKQPLQQNTNTQNTGPSPLKSALASKSIKTGQQTNFKWTQKSKQNCRQPFLRQNKYQLEIWIKNSKKSAVGAPVIRKFQNEEIYQKYNVNLSGIPLQIAAI</sequence>
<keyword evidence="4" id="KW-1185">Reference proteome</keyword>
<protein>
    <submittedName>
        <fullName evidence="3">Uncharacterized protein</fullName>
    </submittedName>
</protein>
<evidence type="ECO:0000313" key="3">
    <source>
        <dbReference type="EMBL" id="CDW87931.1"/>
    </source>
</evidence>
<feature type="compositionally biased region" description="Basic and acidic residues" evidence="2">
    <location>
        <begin position="34"/>
        <end position="44"/>
    </location>
</feature>
<dbReference type="OrthoDB" id="10681752at2759"/>
<feature type="region of interest" description="Disordered" evidence="2">
    <location>
        <begin position="22"/>
        <end position="56"/>
    </location>
</feature>
<feature type="coiled-coil region" evidence="1">
    <location>
        <begin position="120"/>
        <end position="179"/>
    </location>
</feature>
<proteinExistence type="predicted"/>
<feature type="coiled-coil region" evidence="1">
    <location>
        <begin position="205"/>
        <end position="288"/>
    </location>
</feature>
<reference evidence="3 4" key="1">
    <citation type="submission" date="2014-06" db="EMBL/GenBank/DDBJ databases">
        <authorList>
            <person name="Swart Estienne"/>
        </authorList>
    </citation>
    <scope>NUCLEOTIDE SEQUENCE [LARGE SCALE GENOMIC DNA]</scope>
    <source>
        <strain evidence="3 4">130c</strain>
    </source>
</reference>
<organism evidence="3 4">
    <name type="scientific">Stylonychia lemnae</name>
    <name type="common">Ciliate</name>
    <dbReference type="NCBI Taxonomy" id="5949"/>
    <lineage>
        <taxon>Eukaryota</taxon>
        <taxon>Sar</taxon>
        <taxon>Alveolata</taxon>
        <taxon>Ciliophora</taxon>
        <taxon>Intramacronucleata</taxon>
        <taxon>Spirotrichea</taxon>
        <taxon>Stichotrichia</taxon>
        <taxon>Sporadotrichida</taxon>
        <taxon>Oxytrichidae</taxon>
        <taxon>Stylonychinae</taxon>
        <taxon>Stylonychia</taxon>
    </lineage>
</organism>
<keyword evidence="1" id="KW-0175">Coiled coil</keyword>
<accession>A0A078B0V1</accession>
<gene>
    <name evidence="3" type="primary">Contig8533.g9112</name>
    <name evidence="3" type="ORF">STYLEM_17046</name>
</gene>